<accession>A0ABQ1KDN8</accession>
<protein>
    <submittedName>
        <fullName evidence="1">Uncharacterized protein</fullName>
    </submittedName>
</protein>
<reference evidence="2" key="1">
    <citation type="journal article" date="2019" name="Int. J. Syst. Evol. Microbiol.">
        <title>The Global Catalogue of Microorganisms (GCM) 10K type strain sequencing project: providing services to taxonomists for standard genome sequencing and annotation.</title>
        <authorList>
            <consortium name="The Broad Institute Genomics Platform"/>
            <consortium name="The Broad Institute Genome Sequencing Center for Infectious Disease"/>
            <person name="Wu L."/>
            <person name="Ma J."/>
        </authorList>
    </citation>
    <scope>NUCLEOTIDE SEQUENCE [LARGE SCALE GENOMIC DNA]</scope>
    <source>
        <strain evidence="2">CGMCC 1.15341</strain>
    </source>
</reference>
<organism evidence="1 2">
    <name type="scientific">Marinobacterium zhoushanense</name>
    <dbReference type="NCBI Taxonomy" id="1679163"/>
    <lineage>
        <taxon>Bacteria</taxon>
        <taxon>Pseudomonadati</taxon>
        <taxon>Pseudomonadota</taxon>
        <taxon>Gammaproteobacteria</taxon>
        <taxon>Oceanospirillales</taxon>
        <taxon>Oceanospirillaceae</taxon>
        <taxon>Marinobacterium</taxon>
    </lineage>
</organism>
<sequence length="146" mass="16846">MFDTGQKWLLGEPGLAQPNPDPLLLRLVRPIRHGQQLNYPGWFYLIIYGVAPTPNASCDGQLEHSLFRELREFLFQLPDESVSRDRQAPTTFYKAFKMPFPELRLPVLDQYGFEYPLTIRQASVASIYAVLRGTVDQDNRCHCFRG</sequence>
<gene>
    <name evidence="1" type="ORF">GCM10011352_18740</name>
</gene>
<evidence type="ECO:0000313" key="1">
    <source>
        <dbReference type="EMBL" id="GGB92916.1"/>
    </source>
</evidence>
<keyword evidence="2" id="KW-1185">Reference proteome</keyword>
<comment type="caution">
    <text evidence="1">The sequence shown here is derived from an EMBL/GenBank/DDBJ whole genome shotgun (WGS) entry which is preliminary data.</text>
</comment>
<name>A0ABQ1KDN8_9GAMM</name>
<dbReference type="EMBL" id="BMIJ01000003">
    <property type="protein sequence ID" value="GGB92916.1"/>
    <property type="molecule type" value="Genomic_DNA"/>
</dbReference>
<evidence type="ECO:0000313" key="2">
    <source>
        <dbReference type="Proteomes" id="UP000629025"/>
    </source>
</evidence>
<dbReference type="Proteomes" id="UP000629025">
    <property type="component" value="Unassembled WGS sequence"/>
</dbReference>
<proteinExistence type="predicted"/>